<accession>A0ABR2GXN9</accession>
<comment type="caution">
    <text evidence="1">The sequence shown here is derived from an EMBL/GenBank/DDBJ whole genome shotgun (WGS) entry which is preliminary data.</text>
</comment>
<organism evidence="1 2">
    <name type="scientific">Tritrichomonas musculus</name>
    <dbReference type="NCBI Taxonomy" id="1915356"/>
    <lineage>
        <taxon>Eukaryota</taxon>
        <taxon>Metamonada</taxon>
        <taxon>Parabasalia</taxon>
        <taxon>Tritrichomonadida</taxon>
        <taxon>Tritrichomonadidae</taxon>
        <taxon>Tritrichomonas</taxon>
    </lineage>
</organism>
<protein>
    <submittedName>
        <fullName evidence="1">Uncharacterized protein</fullName>
    </submittedName>
</protein>
<dbReference type="Proteomes" id="UP001470230">
    <property type="component" value="Unassembled WGS sequence"/>
</dbReference>
<reference evidence="1 2" key="1">
    <citation type="submission" date="2024-04" db="EMBL/GenBank/DDBJ databases">
        <title>Tritrichomonas musculus Genome.</title>
        <authorList>
            <person name="Alves-Ferreira E."/>
            <person name="Grigg M."/>
            <person name="Lorenzi H."/>
            <person name="Galac M."/>
        </authorList>
    </citation>
    <scope>NUCLEOTIDE SEQUENCE [LARGE SCALE GENOMIC DNA]</scope>
    <source>
        <strain evidence="1 2">EAF2021</strain>
    </source>
</reference>
<dbReference type="EMBL" id="JAPFFF010000056">
    <property type="protein sequence ID" value="KAK8838332.1"/>
    <property type="molecule type" value="Genomic_DNA"/>
</dbReference>
<evidence type="ECO:0000313" key="2">
    <source>
        <dbReference type="Proteomes" id="UP001470230"/>
    </source>
</evidence>
<sequence length="315" mass="35413">MKVDSGEIIDKLTIESEIIQSSFPKGCVMSAEDIALATTNSEIDFISNFDTANQILTTLFEHEKKLQRAFEKGSEQHNQISIIRHQSTPCLNENLVNAGAFSPSLNPSSLPEEDFSESIMQNDSINTSFNFIGLFGFSDKIPVICGYKLLPPLQNYSEFNGAIYEISHIVHSIQSYFDFSPEKQIVPYPSAAILILNKEKRKLYFIPKKTQMMQDIQALKESIGEFLSLCIQTADYFSKKFNLSSISSDYDKVRSLSSILNLTTITPEWNYSALAVIKLSKRLVEIIDKISSMNSQDNGSYSDFITDENGSNLKI</sequence>
<keyword evidence="2" id="KW-1185">Reference proteome</keyword>
<evidence type="ECO:0000313" key="1">
    <source>
        <dbReference type="EMBL" id="KAK8838332.1"/>
    </source>
</evidence>
<gene>
    <name evidence="1" type="ORF">M9Y10_035755</name>
</gene>
<proteinExistence type="predicted"/>
<name>A0ABR2GXN9_9EUKA</name>